<accession>A0A423WBI3</accession>
<evidence type="ECO:0000313" key="2">
    <source>
        <dbReference type="EMBL" id="ROW00741.1"/>
    </source>
</evidence>
<dbReference type="STRING" id="356882.A0A423WBI3"/>
<gene>
    <name evidence="2" type="ORF">VMCG_06464</name>
</gene>
<evidence type="ECO:0000256" key="1">
    <source>
        <dbReference type="SAM" id="MobiDB-lite"/>
    </source>
</evidence>
<evidence type="ECO:0000313" key="3">
    <source>
        <dbReference type="Proteomes" id="UP000283895"/>
    </source>
</evidence>
<feature type="compositionally biased region" description="Basic and acidic residues" evidence="1">
    <location>
        <begin position="14"/>
        <end position="33"/>
    </location>
</feature>
<dbReference type="OrthoDB" id="5104731at2759"/>
<feature type="region of interest" description="Disordered" evidence="1">
    <location>
        <begin position="1"/>
        <end position="49"/>
    </location>
</feature>
<name>A0A423WBI3_9PEZI</name>
<proteinExistence type="predicted"/>
<keyword evidence="3" id="KW-1185">Reference proteome</keyword>
<organism evidence="2 3">
    <name type="scientific">Cytospora schulzeri</name>
    <dbReference type="NCBI Taxonomy" id="448051"/>
    <lineage>
        <taxon>Eukaryota</taxon>
        <taxon>Fungi</taxon>
        <taxon>Dikarya</taxon>
        <taxon>Ascomycota</taxon>
        <taxon>Pezizomycotina</taxon>
        <taxon>Sordariomycetes</taxon>
        <taxon>Sordariomycetidae</taxon>
        <taxon>Diaporthales</taxon>
        <taxon>Cytosporaceae</taxon>
        <taxon>Cytospora</taxon>
    </lineage>
</organism>
<protein>
    <submittedName>
        <fullName evidence="2">Uncharacterized protein</fullName>
    </submittedName>
</protein>
<comment type="caution">
    <text evidence="2">The sequence shown here is derived from an EMBL/GenBank/DDBJ whole genome shotgun (WGS) entry which is preliminary data.</text>
</comment>
<dbReference type="Proteomes" id="UP000283895">
    <property type="component" value="Unassembled WGS sequence"/>
</dbReference>
<dbReference type="AlphaFoldDB" id="A0A423WBI3"/>
<sequence length="335" mass="37878">MAPKQGTVGPTDARTIEIYEEPRKEYEERERAEASLTEEERAEDLLAAERGRLREHMGLPRTPGDPAPQPPRNIAAFFIEKAPGQARCRLPTCLEPIPLGDYRLALAPSMNSTNWHRGRLGSVDYYHIRCFEEIADFSDSTFLDRLYPVTRNTYPLKGTGTLTGGHLLDAGAESLVTAWSISRDRLIDERDGVQREVDQTSKDYVDLILKAGTPGFRPPRPDDMTSHEYSCRINRLAPIESDGHDDTEPWSLHEEYLDDSPESLDNKHDLSEMLELWRIHRRILYSGDETPEMQVLVQKLEDQLGPKGLRAIERMSVVLMPDLQAMHFGALAGGS</sequence>
<dbReference type="EMBL" id="LKEA01000020">
    <property type="protein sequence ID" value="ROW00741.1"/>
    <property type="molecule type" value="Genomic_DNA"/>
</dbReference>
<reference evidence="2 3" key="1">
    <citation type="submission" date="2015-09" db="EMBL/GenBank/DDBJ databases">
        <title>Host preference determinants of Valsa canker pathogens revealed by comparative genomics.</title>
        <authorList>
            <person name="Yin Z."/>
            <person name="Huang L."/>
        </authorList>
    </citation>
    <scope>NUCLEOTIDE SEQUENCE [LARGE SCALE GENOMIC DNA]</scope>
    <source>
        <strain evidence="2 3">03-1</strain>
    </source>
</reference>